<feature type="transmembrane region" description="Helical" evidence="1">
    <location>
        <begin position="212"/>
        <end position="234"/>
    </location>
</feature>
<keyword evidence="1" id="KW-0472">Membrane</keyword>
<comment type="caution">
    <text evidence="2">The sequence shown here is derived from an EMBL/GenBank/DDBJ whole genome shotgun (WGS) entry which is preliminary data.</text>
</comment>
<proteinExistence type="predicted"/>
<accession>A0A7W8DFR6</accession>
<evidence type="ECO:0008006" key="4">
    <source>
        <dbReference type="Google" id="ProtNLM"/>
    </source>
</evidence>
<gene>
    <name evidence="2" type="ORF">HNR37_000034</name>
</gene>
<organism evidence="2 3">
    <name type="scientific">Desulfurispira natronophila</name>
    <dbReference type="NCBI Taxonomy" id="682562"/>
    <lineage>
        <taxon>Bacteria</taxon>
        <taxon>Pseudomonadati</taxon>
        <taxon>Chrysiogenota</taxon>
        <taxon>Chrysiogenia</taxon>
        <taxon>Chrysiogenales</taxon>
        <taxon>Chrysiogenaceae</taxon>
        <taxon>Desulfurispira</taxon>
    </lineage>
</organism>
<keyword evidence="3" id="KW-1185">Reference proteome</keyword>
<name>A0A7W8DFR6_9BACT</name>
<protein>
    <recommendedName>
        <fullName evidence="4">DUF1538 domain-containing protein</fullName>
    </recommendedName>
</protein>
<dbReference type="InterPro" id="IPR011435">
    <property type="entry name" value="UmpAB"/>
</dbReference>
<reference evidence="2 3" key="1">
    <citation type="submission" date="2020-08" db="EMBL/GenBank/DDBJ databases">
        <title>Genomic Encyclopedia of Type Strains, Phase IV (KMG-IV): sequencing the most valuable type-strain genomes for metagenomic binning, comparative biology and taxonomic classification.</title>
        <authorList>
            <person name="Goeker M."/>
        </authorList>
    </citation>
    <scope>NUCLEOTIDE SEQUENCE [LARGE SCALE GENOMIC DNA]</scope>
    <source>
        <strain evidence="2 3">DSM 22071</strain>
    </source>
</reference>
<dbReference type="AlphaFoldDB" id="A0A7W8DFR6"/>
<keyword evidence="1" id="KW-0812">Transmembrane</keyword>
<sequence length="247" mass="26795">MNIKIFHGFDDVLVEVSLALIPLLVLFVIFQVFFLRLPRNKIIDILKGMALTFIGLALFLQGVHVGFFPVGEHMGSIMGALSYNWILIPVGFVLGFVATFAEPAVRILNHEVERVSSGYIPHRVMLYTLSIGVACSIALSMARMLLGIPLWYIIIPGYLVALVMIRYSSKTFTAIAFDSGGVATGPMTVTFIMAISVGAASVLEGRDPLLDGFGMITLVALAPILSVLVLGLLYQRGEHKGASHDQS</sequence>
<feature type="transmembrane region" description="Helical" evidence="1">
    <location>
        <begin position="49"/>
        <end position="70"/>
    </location>
</feature>
<feature type="transmembrane region" description="Helical" evidence="1">
    <location>
        <begin position="82"/>
        <end position="103"/>
    </location>
</feature>
<dbReference type="Proteomes" id="UP000528322">
    <property type="component" value="Unassembled WGS sequence"/>
</dbReference>
<feature type="transmembrane region" description="Helical" evidence="1">
    <location>
        <begin position="148"/>
        <end position="167"/>
    </location>
</feature>
<feature type="transmembrane region" description="Helical" evidence="1">
    <location>
        <begin position="179"/>
        <end position="200"/>
    </location>
</feature>
<keyword evidence="1" id="KW-1133">Transmembrane helix</keyword>
<feature type="transmembrane region" description="Helical" evidence="1">
    <location>
        <begin position="124"/>
        <end position="142"/>
    </location>
</feature>
<dbReference type="EMBL" id="JACHID010000001">
    <property type="protein sequence ID" value="MBB5020731.1"/>
    <property type="molecule type" value="Genomic_DNA"/>
</dbReference>
<dbReference type="Pfam" id="PF07556">
    <property type="entry name" value="DUF1538"/>
    <property type="match status" value="1"/>
</dbReference>
<dbReference type="RefSeq" id="WP_183728079.1">
    <property type="nucleotide sequence ID" value="NZ_JACHID010000001.1"/>
</dbReference>
<feature type="transmembrane region" description="Helical" evidence="1">
    <location>
        <begin position="12"/>
        <end position="37"/>
    </location>
</feature>
<evidence type="ECO:0000313" key="3">
    <source>
        <dbReference type="Proteomes" id="UP000528322"/>
    </source>
</evidence>
<evidence type="ECO:0000256" key="1">
    <source>
        <dbReference type="SAM" id="Phobius"/>
    </source>
</evidence>
<evidence type="ECO:0000313" key="2">
    <source>
        <dbReference type="EMBL" id="MBB5020731.1"/>
    </source>
</evidence>